<gene>
    <name evidence="1" type="ORF">A8O14_03620</name>
</gene>
<evidence type="ECO:0000313" key="2">
    <source>
        <dbReference type="Proteomes" id="UP000078463"/>
    </source>
</evidence>
<keyword evidence="2" id="KW-1185">Reference proteome</keyword>
<protein>
    <submittedName>
        <fullName evidence="1">Uncharacterized protein</fullName>
    </submittedName>
</protein>
<dbReference type="KEGG" id="pwu:A8O14_03620"/>
<evidence type="ECO:0000313" key="1">
    <source>
        <dbReference type="EMBL" id="ANI99265.1"/>
    </source>
</evidence>
<dbReference type="Proteomes" id="UP000078463">
    <property type="component" value="Chromosome"/>
</dbReference>
<accession>A0A191UEE3</accession>
<dbReference type="AlphaFoldDB" id="A0A191UEE3"/>
<proteinExistence type="predicted"/>
<dbReference type="EMBL" id="CP015922">
    <property type="protein sequence ID" value="ANI99265.1"/>
    <property type="molecule type" value="Genomic_DNA"/>
</dbReference>
<organism evidence="1 2">
    <name type="scientific">Polynucleobacter wuianus</name>
    <dbReference type="NCBI Taxonomy" id="1743168"/>
    <lineage>
        <taxon>Bacteria</taxon>
        <taxon>Pseudomonadati</taxon>
        <taxon>Pseudomonadota</taxon>
        <taxon>Betaproteobacteria</taxon>
        <taxon>Burkholderiales</taxon>
        <taxon>Burkholderiaceae</taxon>
        <taxon>Polynucleobacter</taxon>
    </lineage>
</organism>
<reference evidence="2" key="1">
    <citation type="submission" date="2016-05" db="EMBL/GenBank/DDBJ databases">
        <title>Polynucleobacter sp. QLW-P1FAT50C-4 genome.</title>
        <authorList>
            <person name="Hahn M.W."/>
        </authorList>
    </citation>
    <scope>NUCLEOTIDE SEQUENCE [LARGE SCALE GENOMIC DNA]</scope>
    <source>
        <strain evidence="2">QLW-P1FAT50C-4</strain>
    </source>
</reference>
<name>A0A191UEE3_9BURK</name>
<sequence length="66" mass="7759">MVKIKINKGIVFWGIAALIEITQMWKNRILEFAKRRGDKLLESARFLKILNALNCCSLQYYTKKQV</sequence>